<evidence type="ECO:0000313" key="2">
    <source>
        <dbReference type="Proteomes" id="UP000656077"/>
    </source>
</evidence>
<accession>A0A964W1J3</accession>
<dbReference type="RefSeq" id="WP_160358314.1">
    <property type="nucleotide sequence ID" value="NZ_WSRQ01000006.1"/>
</dbReference>
<proteinExistence type="predicted"/>
<organism evidence="1 2">
    <name type="scientific">Clostridium chromiireducens</name>
    <dbReference type="NCBI Taxonomy" id="225345"/>
    <lineage>
        <taxon>Bacteria</taxon>
        <taxon>Bacillati</taxon>
        <taxon>Bacillota</taxon>
        <taxon>Clostridia</taxon>
        <taxon>Eubacteriales</taxon>
        <taxon>Clostridiaceae</taxon>
        <taxon>Clostridium</taxon>
    </lineage>
</organism>
<reference evidence="1" key="1">
    <citation type="submission" date="2019-12" db="EMBL/GenBank/DDBJ databases">
        <title>Microbes associate with the intestines of laboratory mice.</title>
        <authorList>
            <person name="Navarre W."/>
            <person name="Wong E."/>
        </authorList>
    </citation>
    <scope>NUCLEOTIDE SEQUENCE</scope>
    <source>
        <strain evidence="1">NM79_F5</strain>
    </source>
</reference>
<sequence length="280" mass="32216">MNHVIAKLRLRQGSESSKFRKLLSNITLYSLPNDLTNNVVYDPATILDEGEWFSIGNFSQKTFFLQFLSEYTDSVAYSQIEPTQISNIDFMCTCQNRNEFYFQKVTKSQLLEKKVITIGDRFEYNPNSKNIVIHDTADAIYLKNNDTLFFKKLSAITGIFKGIDQLFREATTAETEAFLDKDFINLQEDFCADSVKQPNRKRIALAMEALNNFDENQKNIVFNSVKEYCPQLVAEDNTFSIKTENDLTLLLYGIDQRFYTTPDGKEKRIANSVITLNNAV</sequence>
<protein>
    <recommendedName>
        <fullName evidence="3">DUF4868 domain-containing protein</fullName>
    </recommendedName>
</protein>
<evidence type="ECO:0000313" key="1">
    <source>
        <dbReference type="EMBL" id="MVX63112.1"/>
    </source>
</evidence>
<comment type="caution">
    <text evidence="1">The sequence shown here is derived from an EMBL/GenBank/DDBJ whole genome shotgun (WGS) entry which is preliminary data.</text>
</comment>
<gene>
    <name evidence="1" type="ORF">GKZ28_05290</name>
</gene>
<dbReference type="Proteomes" id="UP000656077">
    <property type="component" value="Unassembled WGS sequence"/>
</dbReference>
<dbReference type="AlphaFoldDB" id="A0A964W1J3"/>
<evidence type="ECO:0008006" key="3">
    <source>
        <dbReference type="Google" id="ProtNLM"/>
    </source>
</evidence>
<dbReference type="EMBL" id="WSRQ01000006">
    <property type="protein sequence ID" value="MVX63112.1"/>
    <property type="molecule type" value="Genomic_DNA"/>
</dbReference>
<name>A0A964W1J3_9CLOT</name>